<sequence>MSITGSKFFPTRGGSSLGLPDGSCGPLPEAGGRMKDFENRKNR</sequence>
<gene>
    <name evidence="2" type="ORF">HMPREF6485_2694</name>
</gene>
<reference evidence="2 3" key="1">
    <citation type="submission" date="2010-10" db="EMBL/GenBank/DDBJ databases">
        <authorList>
            <person name="Muzny D."/>
            <person name="Qin X."/>
            <person name="Deng J."/>
            <person name="Jiang H."/>
            <person name="Liu Y."/>
            <person name="Qu J."/>
            <person name="Song X.-Z."/>
            <person name="Zhang L."/>
            <person name="Thornton R."/>
            <person name="Coyle M."/>
            <person name="Francisco L."/>
            <person name="Jackson L."/>
            <person name="Javaid M."/>
            <person name="Korchina V."/>
            <person name="Kovar C."/>
            <person name="Mata R."/>
            <person name="Mathew T."/>
            <person name="Ngo R."/>
            <person name="Nguyen L."/>
            <person name="Nguyen N."/>
            <person name="Okwuonu G."/>
            <person name="Ongeri F."/>
            <person name="Pham C."/>
            <person name="Simmons D."/>
            <person name="Wilczek-Boney K."/>
            <person name="Hale W."/>
            <person name="Jakkamsetti A."/>
            <person name="Pham P."/>
            <person name="Ruth R."/>
            <person name="San Lucas F."/>
            <person name="Warren J."/>
            <person name="Zhang J."/>
            <person name="Zhao Z."/>
            <person name="Zhou C."/>
            <person name="Zhu D."/>
            <person name="Lee S."/>
            <person name="Bess C."/>
            <person name="Blankenburg K."/>
            <person name="Forbes L."/>
            <person name="Fu Q."/>
            <person name="Gubbala S."/>
            <person name="Hirani K."/>
            <person name="Jayaseelan J.C."/>
            <person name="Lara F."/>
            <person name="Munidasa M."/>
            <person name="Palculict T."/>
            <person name="Patil S."/>
            <person name="Pu L.-L."/>
            <person name="Saada N."/>
            <person name="Tang L."/>
            <person name="Weissenberger G."/>
            <person name="Zhu Y."/>
            <person name="Hemphill L."/>
            <person name="Shang Y."/>
            <person name="Youmans B."/>
            <person name="Ayvaz T."/>
            <person name="Ross M."/>
            <person name="Santibanez J."/>
            <person name="Aqrawi P."/>
            <person name="Gross S."/>
            <person name="Joshi V."/>
            <person name="Fowler G."/>
            <person name="Nazareth L."/>
            <person name="Reid J."/>
            <person name="Worley K."/>
            <person name="Petrosino J."/>
            <person name="Highlander S."/>
            <person name="Gibbs R."/>
        </authorList>
    </citation>
    <scope>NUCLEOTIDE SEQUENCE [LARGE SCALE GENOMIC DNA]</scope>
    <source>
        <strain evidence="2 3">ATCC 33574</strain>
    </source>
</reference>
<feature type="compositionally biased region" description="Basic and acidic residues" evidence="1">
    <location>
        <begin position="32"/>
        <end position="43"/>
    </location>
</feature>
<dbReference type="HOGENOM" id="CLU_3237596_0_0_10"/>
<organism evidence="2 3">
    <name type="scientific">Segatella buccae ATCC 33574</name>
    <dbReference type="NCBI Taxonomy" id="873513"/>
    <lineage>
        <taxon>Bacteria</taxon>
        <taxon>Pseudomonadati</taxon>
        <taxon>Bacteroidota</taxon>
        <taxon>Bacteroidia</taxon>
        <taxon>Bacteroidales</taxon>
        <taxon>Prevotellaceae</taxon>
        <taxon>Segatella</taxon>
    </lineage>
</organism>
<dbReference type="EMBL" id="AEPD01000049">
    <property type="protein sequence ID" value="EFU29368.1"/>
    <property type="molecule type" value="Genomic_DNA"/>
</dbReference>
<comment type="caution">
    <text evidence="2">The sequence shown here is derived from an EMBL/GenBank/DDBJ whole genome shotgun (WGS) entry which is preliminary data.</text>
</comment>
<feature type="region of interest" description="Disordered" evidence="1">
    <location>
        <begin position="1"/>
        <end position="43"/>
    </location>
</feature>
<evidence type="ECO:0000256" key="1">
    <source>
        <dbReference type="SAM" id="MobiDB-lite"/>
    </source>
</evidence>
<dbReference type="Proteomes" id="UP000003112">
    <property type="component" value="Unassembled WGS sequence"/>
</dbReference>
<dbReference type="AlphaFoldDB" id="E6KAQ8"/>
<name>E6KAQ8_9BACT</name>
<accession>E6KAQ8</accession>
<evidence type="ECO:0000313" key="2">
    <source>
        <dbReference type="EMBL" id="EFU29368.1"/>
    </source>
</evidence>
<evidence type="ECO:0000313" key="3">
    <source>
        <dbReference type="Proteomes" id="UP000003112"/>
    </source>
</evidence>
<keyword evidence="3" id="KW-1185">Reference proteome</keyword>
<proteinExistence type="predicted"/>
<protein>
    <submittedName>
        <fullName evidence="2">Uncharacterized protein</fullName>
    </submittedName>
</protein>